<evidence type="ECO:0000256" key="2">
    <source>
        <dbReference type="SAM" id="Phobius"/>
    </source>
</evidence>
<keyword evidence="5" id="KW-1185">Reference proteome</keyword>
<gene>
    <name evidence="4" type="ORF">KGA66_17725</name>
</gene>
<keyword evidence="2" id="KW-0472">Membrane</keyword>
<protein>
    <submittedName>
        <fullName evidence="4">Serine/threonine-protein phosphatase</fullName>
    </submittedName>
</protein>
<dbReference type="SMART" id="SM00331">
    <property type="entry name" value="PP2C_SIG"/>
    <property type="match status" value="1"/>
</dbReference>
<sequence>MAVTASVERATEDRPRARLRRIAAFAFWLRRTALQSEAFLLPALIAASIFVGVIAHFHTVWAQPAMVTLPLLLGGFLLRFTAQLVLLVVSALVVVVDALTSHPARPTPGTVLLIGATALIVLVMSRGRVRLGVRGTRGESMLFDLRERLQAQGRVPQLPRGWHLELALKSAGGQSFAGDFLIAARSDQDGVDGWAADMPAEQSKGCGRLQLGLVDVSGKGLQAGTRALLLSGAFGGLLGSVPPSQFLAAANRYLLRQGWEEGFATAVHLVIDLETGDYECYSAGHPPIAHLAAGSGRWSLRETPGPVLGVLSDVEYTPTRGRLEYGDGLMLFTDGMIEQPGQDLSVGLDRLLGAAGTLQTKGFGGGAARVVDTVARKTNDDRALVLVWRTRHGL</sequence>
<feature type="domain" description="PPM-type phosphatase" evidence="3">
    <location>
        <begin position="191"/>
        <end position="389"/>
    </location>
</feature>
<dbReference type="GO" id="GO:0016791">
    <property type="term" value="F:phosphatase activity"/>
    <property type="evidence" value="ECO:0007669"/>
    <property type="project" value="TreeGrafter"/>
</dbReference>
<evidence type="ECO:0000313" key="5">
    <source>
        <dbReference type="Proteomes" id="UP000677913"/>
    </source>
</evidence>
<evidence type="ECO:0000259" key="3">
    <source>
        <dbReference type="SMART" id="SM00331"/>
    </source>
</evidence>
<evidence type="ECO:0000313" key="4">
    <source>
        <dbReference type="EMBL" id="MBS2964902.1"/>
    </source>
</evidence>
<dbReference type="Proteomes" id="UP000677913">
    <property type="component" value="Unassembled WGS sequence"/>
</dbReference>
<dbReference type="Gene3D" id="3.60.40.10">
    <property type="entry name" value="PPM-type phosphatase domain"/>
    <property type="match status" value="1"/>
</dbReference>
<dbReference type="InterPro" id="IPR001932">
    <property type="entry name" value="PPM-type_phosphatase-like_dom"/>
</dbReference>
<dbReference type="AlphaFoldDB" id="A0A8J7WR41"/>
<dbReference type="RefSeq" id="WP_211469263.1">
    <property type="nucleotide sequence ID" value="NZ_JAGSXH010000063.1"/>
</dbReference>
<name>A0A8J7WR41_9ACTN</name>
<keyword evidence="2" id="KW-1133">Transmembrane helix</keyword>
<keyword evidence="2" id="KW-0812">Transmembrane</keyword>
<dbReference type="PANTHER" id="PTHR43156">
    <property type="entry name" value="STAGE II SPORULATION PROTEIN E-RELATED"/>
    <property type="match status" value="1"/>
</dbReference>
<feature type="transmembrane region" description="Helical" evidence="2">
    <location>
        <begin position="69"/>
        <end position="95"/>
    </location>
</feature>
<accession>A0A8J7WR41</accession>
<proteinExistence type="predicted"/>
<evidence type="ECO:0000256" key="1">
    <source>
        <dbReference type="ARBA" id="ARBA00022801"/>
    </source>
</evidence>
<keyword evidence="1" id="KW-0378">Hydrolase</keyword>
<organism evidence="4 5">
    <name type="scientific">Actinocrinis puniceicyclus</name>
    <dbReference type="NCBI Taxonomy" id="977794"/>
    <lineage>
        <taxon>Bacteria</taxon>
        <taxon>Bacillati</taxon>
        <taxon>Actinomycetota</taxon>
        <taxon>Actinomycetes</taxon>
        <taxon>Catenulisporales</taxon>
        <taxon>Actinospicaceae</taxon>
        <taxon>Actinocrinis</taxon>
    </lineage>
</organism>
<feature type="transmembrane region" description="Helical" evidence="2">
    <location>
        <begin position="38"/>
        <end position="57"/>
    </location>
</feature>
<dbReference type="InterPro" id="IPR036457">
    <property type="entry name" value="PPM-type-like_dom_sf"/>
</dbReference>
<comment type="caution">
    <text evidence="4">The sequence shown here is derived from an EMBL/GenBank/DDBJ whole genome shotgun (WGS) entry which is preliminary data.</text>
</comment>
<dbReference type="InterPro" id="IPR052016">
    <property type="entry name" value="Bact_Sigma-Reg"/>
</dbReference>
<dbReference type="Pfam" id="PF07228">
    <property type="entry name" value="SpoIIE"/>
    <property type="match status" value="1"/>
</dbReference>
<reference evidence="4" key="1">
    <citation type="submission" date="2021-04" db="EMBL/GenBank/DDBJ databases">
        <title>Genome based classification of Actinospica acidithermotolerans sp. nov., an actinobacterium isolated from an Indonesian hot spring.</title>
        <authorList>
            <person name="Kusuma A.B."/>
            <person name="Putra K.E."/>
            <person name="Nafisah S."/>
            <person name="Loh J."/>
            <person name="Nouioui I."/>
            <person name="Goodfellow M."/>
        </authorList>
    </citation>
    <scope>NUCLEOTIDE SEQUENCE</scope>
    <source>
        <strain evidence="4">DSM 45618</strain>
    </source>
</reference>
<feature type="transmembrane region" description="Helical" evidence="2">
    <location>
        <begin position="107"/>
        <end position="124"/>
    </location>
</feature>
<dbReference type="EMBL" id="JAGSXH010000063">
    <property type="protein sequence ID" value="MBS2964902.1"/>
    <property type="molecule type" value="Genomic_DNA"/>
</dbReference>
<dbReference type="PANTHER" id="PTHR43156:SF2">
    <property type="entry name" value="STAGE II SPORULATION PROTEIN E"/>
    <property type="match status" value="1"/>
</dbReference>